<name>A0A3D3TP73_9BACT</name>
<evidence type="ECO:0000259" key="1">
    <source>
        <dbReference type="Pfam" id="PF13338"/>
    </source>
</evidence>
<dbReference type="AlphaFoldDB" id="A0A3D3TP73"/>
<sequence length="212" mass="24031">MYNSGSRNKPESDSLKRAIQCFRARKGYATTGSLKESGVHSRTLVKLLDAGLVVRIKPGLYRLKELSDNDYVSYVDVCTAVRTGVICLLSSADYYGLSTFTPKRVHVAIPHDYKRQAVELPPTKFFMFRERSYSLGIETVDTEIGSFKIYNREKTVCDLFRMRKRMGEDIAIESLKNYLISTNNNVVSLMKYAEALHVQNLLLPLIKGMVNA</sequence>
<evidence type="ECO:0000313" key="2">
    <source>
        <dbReference type="EMBL" id="HCO70132.1"/>
    </source>
</evidence>
<evidence type="ECO:0000313" key="3">
    <source>
        <dbReference type="Proteomes" id="UP000264215"/>
    </source>
</evidence>
<accession>A0A3D3TP73</accession>
<comment type="caution">
    <text evidence="2">The sequence shown here is derived from an EMBL/GenBank/DDBJ whole genome shotgun (WGS) entry which is preliminary data.</text>
</comment>
<reference evidence="2 3" key="1">
    <citation type="journal article" date="2018" name="Nat. Biotechnol.">
        <title>A standardized bacterial taxonomy based on genome phylogeny substantially revises the tree of life.</title>
        <authorList>
            <person name="Parks D.H."/>
            <person name="Chuvochina M."/>
            <person name="Waite D.W."/>
            <person name="Rinke C."/>
            <person name="Skarshewski A."/>
            <person name="Chaumeil P.A."/>
            <person name="Hugenholtz P."/>
        </authorList>
    </citation>
    <scope>NUCLEOTIDE SEQUENCE [LARGE SCALE GENOMIC DNA]</scope>
    <source>
        <strain evidence="2">UBA9905</strain>
    </source>
</reference>
<dbReference type="Pfam" id="PF13338">
    <property type="entry name" value="AbiEi_4"/>
    <property type="match status" value="1"/>
</dbReference>
<proteinExistence type="predicted"/>
<gene>
    <name evidence="2" type="ORF">DIT26_06090</name>
</gene>
<dbReference type="Proteomes" id="UP000264215">
    <property type="component" value="Unassembled WGS sequence"/>
</dbReference>
<protein>
    <recommendedName>
        <fullName evidence="1">AbiEi antitoxin N-terminal domain-containing protein</fullName>
    </recommendedName>
</protein>
<dbReference type="InterPro" id="IPR025159">
    <property type="entry name" value="AbiEi_N"/>
</dbReference>
<feature type="domain" description="AbiEi antitoxin N-terminal" evidence="1">
    <location>
        <begin position="17"/>
        <end position="63"/>
    </location>
</feature>
<dbReference type="EMBL" id="DQBS01000139">
    <property type="protein sequence ID" value="HCO70132.1"/>
    <property type="molecule type" value="Genomic_DNA"/>
</dbReference>
<organism evidence="2 3">
    <name type="scientific">Mesotoga infera</name>
    <dbReference type="NCBI Taxonomy" id="1236046"/>
    <lineage>
        <taxon>Bacteria</taxon>
        <taxon>Thermotogati</taxon>
        <taxon>Thermotogota</taxon>
        <taxon>Thermotogae</taxon>
        <taxon>Kosmotogales</taxon>
        <taxon>Kosmotogaceae</taxon>
        <taxon>Mesotoga</taxon>
    </lineage>
</organism>